<comment type="similarity">
    <text evidence="3">Belongs to the borealin family.</text>
</comment>
<reference evidence="13" key="5">
    <citation type="submission" date="2025-09" db="UniProtKB">
        <authorList>
            <consortium name="Ensembl"/>
        </authorList>
    </citation>
    <scope>IDENTIFICATION</scope>
</reference>
<keyword evidence="6" id="KW-0498">Mitosis</keyword>
<dbReference type="GO" id="GO:0000775">
    <property type="term" value="C:chromosome, centromeric region"/>
    <property type="evidence" value="ECO:0007669"/>
    <property type="project" value="UniProtKB-SubCell"/>
</dbReference>
<reference evidence="14" key="1">
    <citation type="journal article" date="2006" name="Science">
        <title>Ancient noncoding elements conserved in the human genome.</title>
        <authorList>
            <person name="Venkatesh B."/>
            <person name="Kirkness E.F."/>
            <person name="Loh Y.H."/>
            <person name="Halpern A.L."/>
            <person name="Lee A.P."/>
            <person name="Johnson J."/>
            <person name="Dandona N."/>
            <person name="Viswanathan L.D."/>
            <person name="Tay A."/>
            <person name="Venter J.C."/>
            <person name="Strausberg R.L."/>
            <person name="Brenner S."/>
        </authorList>
    </citation>
    <scope>NUCLEOTIDE SEQUENCE [LARGE SCALE GENOMIC DNA]</scope>
</reference>
<dbReference type="InterPro" id="IPR046466">
    <property type="entry name" value="Borealin_C"/>
</dbReference>
<dbReference type="Pfam" id="PF10512">
    <property type="entry name" value="Borealin"/>
    <property type="match status" value="1"/>
</dbReference>
<name>A0A4W3K5C3_CALMI</name>
<evidence type="ECO:0000256" key="4">
    <source>
        <dbReference type="ARBA" id="ARBA00022454"/>
    </source>
</evidence>
<dbReference type="InterPro" id="IPR018867">
    <property type="entry name" value="Cell_div_borealin"/>
</dbReference>
<evidence type="ECO:0000259" key="12">
    <source>
        <dbReference type="Pfam" id="PF10512"/>
    </source>
</evidence>
<feature type="region of interest" description="Disordered" evidence="10">
    <location>
        <begin position="122"/>
        <end position="166"/>
    </location>
</feature>
<dbReference type="Ensembl" id="ENSCMIT00000047059.1">
    <property type="protein sequence ID" value="ENSCMIP00000046398.1"/>
    <property type="gene ID" value="ENSCMIG00000019077.1"/>
</dbReference>
<proteinExistence type="inferred from homology"/>
<evidence type="ECO:0000313" key="13">
    <source>
        <dbReference type="Ensembl" id="ENSCMIP00000046398.1"/>
    </source>
</evidence>
<dbReference type="GO" id="GO:0000070">
    <property type="term" value="P:mitotic sister chromatid segregation"/>
    <property type="evidence" value="ECO:0007669"/>
    <property type="project" value="TreeGrafter"/>
</dbReference>
<evidence type="ECO:0000259" key="11">
    <source>
        <dbReference type="Pfam" id="PF10444"/>
    </source>
</evidence>
<dbReference type="GO" id="GO:0051301">
    <property type="term" value="P:cell division"/>
    <property type="evidence" value="ECO:0007669"/>
    <property type="project" value="UniProtKB-KW"/>
</dbReference>
<dbReference type="Pfam" id="PF10444">
    <property type="entry name" value="Nbl1_Borealin_N"/>
    <property type="match status" value="1"/>
</dbReference>
<reference evidence="13" key="4">
    <citation type="submission" date="2025-08" db="UniProtKB">
        <authorList>
            <consortium name="Ensembl"/>
        </authorList>
    </citation>
    <scope>IDENTIFICATION</scope>
</reference>
<gene>
    <name evidence="13" type="primary">cdca8</name>
</gene>
<evidence type="ECO:0000256" key="8">
    <source>
        <dbReference type="ARBA" id="ARBA00023306"/>
    </source>
</evidence>
<evidence type="ECO:0000256" key="9">
    <source>
        <dbReference type="ARBA" id="ARBA00023328"/>
    </source>
</evidence>
<keyword evidence="9" id="KW-0137">Centromere</keyword>
<dbReference type="CTD" id="55143"/>
<dbReference type="Gene3D" id="6.10.140.560">
    <property type="match status" value="1"/>
</dbReference>
<dbReference type="Proteomes" id="UP000314986">
    <property type="component" value="Unassembled WGS sequence"/>
</dbReference>
<keyword evidence="14" id="KW-1185">Reference proteome</keyword>
<dbReference type="PANTHER" id="PTHR16040">
    <property type="entry name" value="AUSTRALIN, ISOFORM A-RELATED"/>
    <property type="match status" value="1"/>
</dbReference>
<comment type="subcellular location">
    <subcellularLocation>
        <location evidence="2">Chromosome</location>
        <location evidence="2">Centromere</location>
    </subcellularLocation>
    <subcellularLocation>
        <location evidence="1">Nucleus</location>
    </subcellularLocation>
</comment>
<feature type="domain" description="Borealin C-terminal" evidence="12">
    <location>
        <begin position="171"/>
        <end position="280"/>
    </location>
</feature>
<sequence>MVSPKKKAAGRNRKKNALQLRRYEKIRSFLKDFDSGVEGRSKEMEKMLKDILISVDAHCNLMIVKIPLAVRQMTYVDYVAAGGSVQAVAEAEQNRIAAVGLEVDAIETEIIQDAVKLRTAKKSKRSKCDKTLSENENIPPSTNTSRKGRGATFTGKKRHPSVSTSVKGIKKTKLFTPSNRVDTKGDLWRPTPLKTPMFDSGVLKTPGVRVPRHKEQVFTCSVNGSPLSESTEVTINLPVGDCQSVQLTASKIKAADLHQMDKQTLESIKLLSSQLNAVLKGKE</sequence>
<dbReference type="Gene3D" id="6.10.250.1900">
    <property type="match status" value="1"/>
</dbReference>
<feature type="domain" description="Borealin N-terminal" evidence="11">
    <location>
        <begin position="25"/>
        <end position="80"/>
    </location>
</feature>
<dbReference type="InterPro" id="IPR018851">
    <property type="entry name" value="Borealin_N"/>
</dbReference>
<dbReference type="STRING" id="7868.ENSCMIP00000046398"/>
<dbReference type="GO" id="GO:0051233">
    <property type="term" value="C:spindle midzone"/>
    <property type="evidence" value="ECO:0007669"/>
    <property type="project" value="TreeGrafter"/>
</dbReference>
<accession>A0A4W3K5C3</accession>
<reference evidence="14" key="2">
    <citation type="journal article" date="2007" name="PLoS Biol.">
        <title>Survey sequencing and comparative analysis of the elephant shark (Callorhinchus milii) genome.</title>
        <authorList>
            <person name="Venkatesh B."/>
            <person name="Kirkness E.F."/>
            <person name="Loh Y.H."/>
            <person name="Halpern A.L."/>
            <person name="Lee A.P."/>
            <person name="Johnson J."/>
            <person name="Dandona N."/>
            <person name="Viswanathan L.D."/>
            <person name="Tay A."/>
            <person name="Venter J.C."/>
            <person name="Strausberg R.L."/>
            <person name="Brenner S."/>
        </authorList>
    </citation>
    <scope>NUCLEOTIDE SEQUENCE [LARGE SCALE GENOMIC DNA]</scope>
</reference>
<evidence type="ECO:0000256" key="5">
    <source>
        <dbReference type="ARBA" id="ARBA00022618"/>
    </source>
</evidence>
<evidence type="ECO:0000256" key="2">
    <source>
        <dbReference type="ARBA" id="ARBA00004584"/>
    </source>
</evidence>
<dbReference type="GO" id="GO:0032133">
    <property type="term" value="C:chromosome passenger complex"/>
    <property type="evidence" value="ECO:0007669"/>
    <property type="project" value="TreeGrafter"/>
</dbReference>
<keyword evidence="4" id="KW-0158">Chromosome</keyword>
<feature type="compositionally biased region" description="Polar residues" evidence="10">
    <location>
        <begin position="134"/>
        <end position="145"/>
    </location>
</feature>
<dbReference type="AlphaFoldDB" id="A0A4W3K5C3"/>
<evidence type="ECO:0000256" key="3">
    <source>
        <dbReference type="ARBA" id="ARBA00009914"/>
    </source>
</evidence>
<protein>
    <submittedName>
        <fullName evidence="13">Uncharacterized protein</fullName>
    </submittedName>
</protein>
<reference evidence="14" key="3">
    <citation type="journal article" date="2014" name="Nature">
        <title>Elephant shark genome provides unique insights into gnathostome evolution.</title>
        <authorList>
            <consortium name="International Elephant Shark Genome Sequencing Consortium"/>
            <person name="Venkatesh B."/>
            <person name="Lee A.P."/>
            <person name="Ravi V."/>
            <person name="Maurya A.K."/>
            <person name="Lian M.M."/>
            <person name="Swann J.B."/>
            <person name="Ohta Y."/>
            <person name="Flajnik M.F."/>
            <person name="Sutoh Y."/>
            <person name="Kasahara M."/>
            <person name="Hoon S."/>
            <person name="Gangu V."/>
            <person name="Roy S.W."/>
            <person name="Irimia M."/>
            <person name="Korzh V."/>
            <person name="Kondrychyn I."/>
            <person name="Lim Z.W."/>
            <person name="Tay B.H."/>
            <person name="Tohari S."/>
            <person name="Kong K.W."/>
            <person name="Ho S."/>
            <person name="Lorente-Galdos B."/>
            <person name="Quilez J."/>
            <person name="Marques-Bonet T."/>
            <person name="Raney B.J."/>
            <person name="Ingham P.W."/>
            <person name="Tay A."/>
            <person name="Hillier L.W."/>
            <person name="Minx P."/>
            <person name="Boehm T."/>
            <person name="Wilson R.K."/>
            <person name="Brenner S."/>
            <person name="Warren W.C."/>
        </authorList>
    </citation>
    <scope>NUCLEOTIDE SEQUENCE [LARGE SCALE GENOMIC DNA]</scope>
</reference>
<evidence type="ECO:0000256" key="1">
    <source>
        <dbReference type="ARBA" id="ARBA00004123"/>
    </source>
</evidence>
<dbReference type="InParanoid" id="A0A4W3K5C3"/>
<keyword evidence="7" id="KW-0539">Nucleus</keyword>
<evidence type="ECO:0000256" key="7">
    <source>
        <dbReference type="ARBA" id="ARBA00023242"/>
    </source>
</evidence>
<evidence type="ECO:0000256" key="6">
    <source>
        <dbReference type="ARBA" id="ARBA00022776"/>
    </source>
</evidence>
<keyword evidence="5" id="KW-0132">Cell division</keyword>
<dbReference type="KEGG" id="cmk:103179585"/>
<organism evidence="13 14">
    <name type="scientific">Callorhinchus milii</name>
    <name type="common">Ghost shark</name>
    <dbReference type="NCBI Taxonomy" id="7868"/>
    <lineage>
        <taxon>Eukaryota</taxon>
        <taxon>Metazoa</taxon>
        <taxon>Chordata</taxon>
        <taxon>Craniata</taxon>
        <taxon>Vertebrata</taxon>
        <taxon>Chondrichthyes</taxon>
        <taxon>Holocephali</taxon>
        <taxon>Chimaeriformes</taxon>
        <taxon>Callorhinchidae</taxon>
        <taxon>Callorhinchus</taxon>
    </lineage>
</organism>
<dbReference type="GO" id="GO:0005634">
    <property type="term" value="C:nucleus"/>
    <property type="evidence" value="ECO:0007669"/>
    <property type="project" value="UniProtKB-SubCell"/>
</dbReference>
<dbReference type="GeneID" id="103179585"/>
<dbReference type="FunCoup" id="A0A4W3K5C3">
    <property type="interactions" value="273"/>
</dbReference>
<evidence type="ECO:0000313" key="14">
    <source>
        <dbReference type="Proteomes" id="UP000314986"/>
    </source>
</evidence>
<dbReference type="RefSeq" id="XP_007893146.2">
    <property type="nucleotide sequence ID" value="XM_007894955.2"/>
</dbReference>
<dbReference type="OrthoDB" id="6360905at2759"/>
<dbReference type="GeneTree" id="ENSGT00390000011115"/>
<dbReference type="PANTHER" id="PTHR16040:SF7">
    <property type="entry name" value="AUSTRALIN, ISOFORM A-RELATED"/>
    <property type="match status" value="1"/>
</dbReference>
<evidence type="ECO:0000256" key="10">
    <source>
        <dbReference type="SAM" id="MobiDB-lite"/>
    </source>
</evidence>
<dbReference type="OMA" id="DMNWLEY"/>
<keyword evidence="8" id="KW-0131">Cell cycle</keyword>